<dbReference type="PANTHER" id="PTHR36509:SF3">
    <property type="entry name" value="SIGNAL PEPTIDE PROTEIN"/>
    <property type="match status" value="1"/>
</dbReference>
<evidence type="ECO:0000313" key="5">
    <source>
        <dbReference type="Proteomes" id="UP001565471"/>
    </source>
</evidence>
<dbReference type="InterPro" id="IPR037050">
    <property type="entry name" value="DUF1254_sf"/>
</dbReference>
<dbReference type="PANTHER" id="PTHR36509">
    <property type="entry name" value="BLL3101 PROTEIN"/>
    <property type="match status" value="1"/>
</dbReference>
<dbReference type="Proteomes" id="UP001565471">
    <property type="component" value="Unassembled WGS sequence"/>
</dbReference>
<dbReference type="EMBL" id="JBGBZA010000002">
    <property type="protein sequence ID" value="MEY9319544.1"/>
    <property type="molecule type" value="Genomic_DNA"/>
</dbReference>
<protein>
    <recommendedName>
        <fullName evidence="6">DUF1254 domain-containing protein</fullName>
    </recommendedName>
</protein>
<dbReference type="Gene3D" id="2.60.120.600">
    <property type="entry name" value="Domain of unknown function DUF1214, C-terminal domain"/>
    <property type="match status" value="1"/>
</dbReference>
<name>A0ABV4F7W0_BRAEL</name>
<accession>A0ABV4F7W0</accession>
<evidence type="ECO:0000259" key="2">
    <source>
        <dbReference type="Pfam" id="PF06742"/>
    </source>
</evidence>
<feature type="signal peptide" evidence="1">
    <location>
        <begin position="1"/>
        <end position="20"/>
    </location>
</feature>
<keyword evidence="5" id="KW-1185">Reference proteome</keyword>
<comment type="caution">
    <text evidence="4">The sequence shown here is derived from an EMBL/GenBank/DDBJ whole genome shotgun (WGS) entry which is preliminary data.</text>
</comment>
<feature type="chain" id="PRO_5046908560" description="DUF1254 domain-containing protein" evidence="1">
    <location>
        <begin position="21"/>
        <end position="475"/>
    </location>
</feature>
<feature type="domain" description="DUF1214" evidence="2">
    <location>
        <begin position="345"/>
        <end position="450"/>
    </location>
</feature>
<dbReference type="RefSeq" id="WP_016846911.1">
    <property type="nucleotide sequence ID" value="NZ_CP126026.1"/>
</dbReference>
<dbReference type="Gene3D" id="1.10.3360.10">
    <property type="entry name" value="VPA0735-like domain"/>
    <property type="match status" value="1"/>
</dbReference>
<organism evidence="4 5">
    <name type="scientific">Bradyrhizobium elkanii</name>
    <dbReference type="NCBI Taxonomy" id="29448"/>
    <lineage>
        <taxon>Bacteria</taxon>
        <taxon>Pseudomonadati</taxon>
        <taxon>Pseudomonadota</taxon>
        <taxon>Alphaproteobacteria</taxon>
        <taxon>Hyphomicrobiales</taxon>
        <taxon>Nitrobacteraceae</taxon>
        <taxon>Bradyrhizobium</taxon>
    </lineage>
</organism>
<reference evidence="4 5" key="1">
    <citation type="submission" date="2024-07" db="EMBL/GenBank/DDBJ databases">
        <title>Genomic Encyclopedia of Type Strains, Phase V (KMG-V): Genome sequencing to study the core and pangenomes of soil and plant-associated prokaryotes.</title>
        <authorList>
            <person name="Whitman W."/>
        </authorList>
    </citation>
    <scope>NUCLEOTIDE SEQUENCE [LARGE SCALE GENOMIC DNA]</scope>
    <source>
        <strain evidence="4 5">USDA 415</strain>
    </source>
</reference>
<dbReference type="InterPro" id="IPR010679">
    <property type="entry name" value="DUF1254"/>
</dbReference>
<proteinExistence type="predicted"/>
<dbReference type="Pfam" id="PF06742">
    <property type="entry name" value="DUF1214"/>
    <property type="match status" value="1"/>
</dbReference>
<dbReference type="Pfam" id="PF06863">
    <property type="entry name" value="DUF1254"/>
    <property type="match status" value="1"/>
</dbReference>
<dbReference type="InterPro" id="IPR037049">
    <property type="entry name" value="DUF1214_C_sf"/>
</dbReference>
<dbReference type="SUPFAM" id="SSF160935">
    <property type="entry name" value="VPA0735-like"/>
    <property type="match status" value="1"/>
</dbReference>
<evidence type="ECO:0008006" key="6">
    <source>
        <dbReference type="Google" id="ProtNLM"/>
    </source>
</evidence>
<sequence>MRRSLTAGVALVLSIVAAQAQTPDDIAARNIQRRAVEAMIWAMPAVNYDLMLQEMLSKTAGTVGQAIYWGRPLDWHNQTLTPNPDALYFMVFFNTKDGPVVLDLPSGDANGSFNGNIVTVWQMPLEDAGLLGADKGKGGKYLILPPGYTGKAPDGYIALQSDTFGGYMLFRSNLRSHGADDVAKSIAYGKQLKIYPLALADNPPPTVFTDVKDIGYDSTIRYDASFFEHLDRIVQNEPWLQRDRAMIDPLKTLGIEKGKPFNPSDSTKALLASAAREAGALLEAKYDAGLPPFFSETSRWTFPAPTDVVKAAQEAYADPDVYPIDNRGMAYSYAYIGIKRLGAGQFYLISIRDKDGRAFEGDATYRLTVPPNAPVEQYWSITAYDRQTHALIKNMSRASRSSQIADMQKNADGSVDVYFAPAAPAGKEANWVPTDPARKFELMFRAYAPTKALFDHSWKLPDVERLAATVGGSTR</sequence>
<dbReference type="InterPro" id="IPR010621">
    <property type="entry name" value="DUF1214"/>
</dbReference>
<feature type="domain" description="DUF1254" evidence="3">
    <location>
        <begin position="77"/>
        <end position="196"/>
    </location>
</feature>
<dbReference type="Gene3D" id="2.60.40.1610">
    <property type="entry name" value="Domain of unknown function DUF1254"/>
    <property type="match status" value="1"/>
</dbReference>
<evidence type="ECO:0000256" key="1">
    <source>
        <dbReference type="SAM" id="SignalP"/>
    </source>
</evidence>
<evidence type="ECO:0000313" key="4">
    <source>
        <dbReference type="EMBL" id="MEY9319544.1"/>
    </source>
</evidence>
<gene>
    <name evidence="4" type="ORF">ABIF29_006343</name>
</gene>
<keyword evidence="1" id="KW-0732">Signal</keyword>
<evidence type="ECO:0000259" key="3">
    <source>
        <dbReference type="Pfam" id="PF06863"/>
    </source>
</evidence>